<accession>A0AAE6ZRA0</accession>
<dbReference type="EMBL" id="CP051487">
    <property type="protein sequence ID" value="QJC77365.1"/>
    <property type="molecule type" value="Genomic_DNA"/>
</dbReference>
<sequence length="275" mass="29601">MESFEDSSALKGCTDLGKARIARAKALLVNAPRARGLVGSADLAASSPTKELDALVLGNSLIGYGDGISLENMMIIENLISFSKLEADHETKNDPNPAAWHRAFINCMLDMGCSVPIHASLEYKKQSGSGTMKNIVTSIVQAGIAAAVAAIPGATVLSAVADSTLTALEKEPDTVKLFNYDVVTAKGVKLAILPCEQAKNGLIIVSFSSINHESNTFGGEVLFFDLKVTNVDIYQGSNYLTFNPFAYAEVKDDIESVLGLRRKEMRSKRFARHRK</sequence>
<dbReference type="AlphaFoldDB" id="A0AAE6ZRA0"/>
<evidence type="ECO:0000313" key="2">
    <source>
        <dbReference type="Proteomes" id="UP000501367"/>
    </source>
</evidence>
<gene>
    <name evidence="1" type="ORF">HGP31_03305</name>
</gene>
<organism evidence="1 2">
    <name type="scientific">Pseudomonas umsongensis</name>
    <dbReference type="NCBI Taxonomy" id="198618"/>
    <lineage>
        <taxon>Bacteria</taxon>
        <taxon>Pseudomonadati</taxon>
        <taxon>Pseudomonadota</taxon>
        <taxon>Gammaproteobacteria</taxon>
        <taxon>Pseudomonadales</taxon>
        <taxon>Pseudomonadaceae</taxon>
        <taxon>Pseudomonas</taxon>
    </lineage>
</organism>
<dbReference type="KEGG" id="pum:HGP31_03305"/>
<dbReference type="GeneID" id="72192578"/>
<evidence type="ECO:0000313" key="1">
    <source>
        <dbReference type="EMBL" id="QJC77365.1"/>
    </source>
</evidence>
<name>A0AAE6ZRA0_9PSED</name>
<dbReference type="RefSeq" id="WP_168757171.1">
    <property type="nucleotide sequence ID" value="NZ_CP051487.1"/>
</dbReference>
<proteinExistence type="predicted"/>
<reference evidence="1 2" key="1">
    <citation type="submission" date="2020-04" db="EMBL/GenBank/DDBJ databases">
        <authorList>
            <person name="Yao Y."/>
            <person name="He Z."/>
        </authorList>
    </citation>
    <scope>NUCLEOTIDE SEQUENCE [LARGE SCALE GENOMIC DNA]</scope>
    <source>
        <strain evidence="1 2">CY-1</strain>
    </source>
</reference>
<dbReference type="Proteomes" id="UP000501367">
    <property type="component" value="Chromosome"/>
</dbReference>
<protein>
    <submittedName>
        <fullName evidence="1">Uncharacterized protein</fullName>
    </submittedName>
</protein>